<dbReference type="Proteomes" id="UP000019132">
    <property type="component" value="Unassembled WGS sequence"/>
</dbReference>
<feature type="domain" description="Enoyl reductase (ER)" evidence="1">
    <location>
        <begin position="10"/>
        <end position="338"/>
    </location>
</feature>
<dbReference type="PANTHER" id="PTHR11695:SF294">
    <property type="entry name" value="RETICULON-4-INTERACTING PROTEIN 1, MITOCHONDRIAL"/>
    <property type="match status" value="1"/>
</dbReference>
<dbReference type="CDD" id="cd08267">
    <property type="entry name" value="MDR1"/>
    <property type="match status" value="1"/>
</dbReference>
<dbReference type="STRING" id="431595.K3WX96"/>
<dbReference type="EnsemblProtists" id="PYU1_T009594">
    <property type="protein sequence ID" value="PYU1_T009594"/>
    <property type="gene ID" value="PYU1_G009576"/>
</dbReference>
<reference evidence="3" key="1">
    <citation type="journal article" date="2010" name="Genome Biol.">
        <title>Genome sequence of the necrotrophic plant pathogen Pythium ultimum reveals original pathogenicity mechanisms and effector repertoire.</title>
        <authorList>
            <person name="Levesque C.A."/>
            <person name="Brouwer H."/>
            <person name="Cano L."/>
            <person name="Hamilton J.P."/>
            <person name="Holt C."/>
            <person name="Huitema E."/>
            <person name="Raffaele S."/>
            <person name="Robideau G.P."/>
            <person name="Thines M."/>
            <person name="Win J."/>
            <person name="Zerillo M.M."/>
            <person name="Beakes G.W."/>
            <person name="Boore J.L."/>
            <person name="Busam D."/>
            <person name="Dumas B."/>
            <person name="Ferriera S."/>
            <person name="Fuerstenberg S.I."/>
            <person name="Gachon C.M."/>
            <person name="Gaulin E."/>
            <person name="Govers F."/>
            <person name="Grenville-Briggs L."/>
            <person name="Horner N."/>
            <person name="Hostetler J."/>
            <person name="Jiang R.H."/>
            <person name="Johnson J."/>
            <person name="Krajaejun T."/>
            <person name="Lin H."/>
            <person name="Meijer H.J."/>
            <person name="Moore B."/>
            <person name="Morris P."/>
            <person name="Phuntmart V."/>
            <person name="Puiu D."/>
            <person name="Shetty J."/>
            <person name="Stajich J.E."/>
            <person name="Tripathy S."/>
            <person name="Wawra S."/>
            <person name="van West P."/>
            <person name="Whitty B.R."/>
            <person name="Coutinho P.M."/>
            <person name="Henrissat B."/>
            <person name="Martin F."/>
            <person name="Thomas P.D."/>
            <person name="Tyler B.M."/>
            <person name="De Vries R.P."/>
            <person name="Kamoun S."/>
            <person name="Yandell M."/>
            <person name="Tisserat N."/>
            <person name="Buell C.R."/>
        </authorList>
    </citation>
    <scope>NUCLEOTIDE SEQUENCE</scope>
    <source>
        <strain evidence="3">DAOM:BR144</strain>
    </source>
</reference>
<dbReference type="GO" id="GO:0016491">
    <property type="term" value="F:oxidoreductase activity"/>
    <property type="evidence" value="ECO:0007669"/>
    <property type="project" value="InterPro"/>
</dbReference>
<accession>K3WX96</accession>
<dbReference type="HOGENOM" id="CLU_026673_3_3_1"/>
<dbReference type="EMBL" id="GL376615">
    <property type="status" value="NOT_ANNOTATED_CDS"/>
    <property type="molecule type" value="Genomic_DNA"/>
</dbReference>
<dbReference type="PANTHER" id="PTHR11695">
    <property type="entry name" value="ALCOHOL DEHYDROGENASE RELATED"/>
    <property type="match status" value="1"/>
</dbReference>
<evidence type="ECO:0000313" key="2">
    <source>
        <dbReference type="EnsemblProtists" id="PYU1_T009594"/>
    </source>
</evidence>
<dbReference type="SUPFAM" id="SSF51735">
    <property type="entry name" value="NAD(P)-binding Rossmann-fold domains"/>
    <property type="match status" value="1"/>
</dbReference>
<dbReference type="SUPFAM" id="SSF50129">
    <property type="entry name" value="GroES-like"/>
    <property type="match status" value="1"/>
</dbReference>
<proteinExistence type="predicted"/>
<keyword evidence="3" id="KW-1185">Reference proteome</keyword>
<sequence length="343" mass="36391">MRAVHVTAFTARGNVAFVDDARAPQLQPDSSDLLVRVLACALNPGDCRLLSGSVSLVMTPRAFPYVPGSDVCGVVVAIGTKCTHFKVGDRIVASLPPFVHGSFADLVLVDANLAAMAPSVCSALEAASLPVAGCTALQAIKDARIGPGSRVLVIGGSGGVGTLVIQLAKLKGAAFVATTSTNAALVKSLGADLVIDYRHANWWDALQQQQEALLDVVIDCVGDAASWQHCDRRVVHKNGRYIAVVDSPNTEVRTIWDLLAFLGPMLWRSLNPFTTSYKMVSSFPQGKHVQELVDLVTANPEKLRAVLDPASPFAFTLEGVTQAVALQNSHRAKGKLVFEVNSE</sequence>
<name>K3WX96_GLOUD</name>
<dbReference type="InterPro" id="IPR036291">
    <property type="entry name" value="NAD(P)-bd_dom_sf"/>
</dbReference>
<dbReference type="Gene3D" id="3.90.180.10">
    <property type="entry name" value="Medium-chain alcohol dehydrogenases, catalytic domain"/>
    <property type="match status" value="1"/>
</dbReference>
<dbReference type="eggNOG" id="KOG1198">
    <property type="taxonomic scope" value="Eukaryota"/>
</dbReference>
<dbReference type="OMA" id="NPIDWML"/>
<dbReference type="AlphaFoldDB" id="K3WX96"/>
<reference evidence="3" key="2">
    <citation type="submission" date="2010-04" db="EMBL/GenBank/DDBJ databases">
        <authorList>
            <person name="Buell R."/>
            <person name="Hamilton J."/>
            <person name="Hostetler J."/>
        </authorList>
    </citation>
    <scope>NUCLEOTIDE SEQUENCE [LARGE SCALE GENOMIC DNA]</scope>
    <source>
        <strain evidence="3">DAOM:BR144</strain>
    </source>
</reference>
<dbReference type="InterPro" id="IPR050700">
    <property type="entry name" value="YIM1/Zinc_Alcohol_DH_Fams"/>
</dbReference>
<protein>
    <recommendedName>
        <fullName evidence="1">Enoyl reductase (ER) domain-containing protein</fullName>
    </recommendedName>
</protein>
<dbReference type="Pfam" id="PF13602">
    <property type="entry name" value="ADH_zinc_N_2"/>
    <property type="match status" value="1"/>
</dbReference>
<dbReference type="Pfam" id="PF08240">
    <property type="entry name" value="ADH_N"/>
    <property type="match status" value="1"/>
</dbReference>
<dbReference type="SMART" id="SM00829">
    <property type="entry name" value="PKS_ER"/>
    <property type="match status" value="1"/>
</dbReference>
<dbReference type="InterPro" id="IPR011032">
    <property type="entry name" value="GroES-like_sf"/>
</dbReference>
<evidence type="ECO:0000259" key="1">
    <source>
        <dbReference type="SMART" id="SM00829"/>
    </source>
</evidence>
<reference evidence="2" key="3">
    <citation type="submission" date="2015-02" db="UniProtKB">
        <authorList>
            <consortium name="EnsemblProtists"/>
        </authorList>
    </citation>
    <scope>IDENTIFICATION</scope>
    <source>
        <strain evidence="2">DAOM BR144</strain>
    </source>
</reference>
<dbReference type="Gene3D" id="3.40.50.720">
    <property type="entry name" value="NAD(P)-binding Rossmann-like Domain"/>
    <property type="match status" value="1"/>
</dbReference>
<dbReference type="InParanoid" id="K3WX96"/>
<organism evidence="2 3">
    <name type="scientific">Globisporangium ultimum (strain ATCC 200006 / CBS 805.95 / DAOM BR144)</name>
    <name type="common">Pythium ultimum</name>
    <dbReference type="NCBI Taxonomy" id="431595"/>
    <lineage>
        <taxon>Eukaryota</taxon>
        <taxon>Sar</taxon>
        <taxon>Stramenopiles</taxon>
        <taxon>Oomycota</taxon>
        <taxon>Peronosporomycetes</taxon>
        <taxon>Pythiales</taxon>
        <taxon>Pythiaceae</taxon>
        <taxon>Globisporangium</taxon>
    </lineage>
</organism>
<dbReference type="VEuPathDB" id="FungiDB:PYU1_G009576"/>
<dbReference type="InterPro" id="IPR013154">
    <property type="entry name" value="ADH-like_N"/>
</dbReference>
<dbReference type="InterPro" id="IPR020843">
    <property type="entry name" value="ER"/>
</dbReference>
<evidence type="ECO:0000313" key="3">
    <source>
        <dbReference type="Proteomes" id="UP000019132"/>
    </source>
</evidence>